<evidence type="ECO:0000256" key="3">
    <source>
        <dbReference type="ARBA" id="ARBA00023002"/>
    </source>
</evidence>
<dbReference type="GO" id="GO:0047121">
    <property type="term" value="F:isoquinoline 1-oxidoreductase activity"/>
    <property type="evidence" value="ECO:0007669"/>
    <property type="project" value="UniProtKB-EC"/>
</dbReference>
<dbReference type="Pfam" id="PF00111">
    <property type="entry name" value="Fer2"/>
    <property type="match status" value="1"/>
</dbReference>
<dbReference type="AlphaFoldDB" id="A0AA43S697"/>
<dbReference type="InterPro" id="IPR006058">
    <property type="entry name" value="2Fe2S_fd_BS"/>
</dbReference>
<dbReference type="InterPro" id="IPR012675">
    <property type="entry name" value="Beta-grasp_dom_sf"/>
</dbReference>
<keyword evidence="2" id="KW-0479">Metal-binding</keyword>
<keyword evidence="4" id="KW-0408">Iron</keyword>
<dbReference type="RefSeq" id="WP_076024189.1">
    <property type="nucleotide sequence ID" value="NZ_JAQFIK010000002.1"/>
</dbReference>
<reference evidence="7" key="1">
    <citation type="submission" date="2023-04" db="EMBL/GenBank/DDBJ databases">
        <title>Genome Encyclopedia of Bacteria and Archaea VI: Functional Genomics of Type Strains.</title>
        <authorList>
            <person name="Whitman W."/>
        </authorList>
    </citation>
    <scope>NUCLEOTIDE SEQUENCE</scope>
    <source>
        <strain evidence="7">Enz.4-51</strain>
    </source>
</reference>
<dbReference type="FunFam" id="3.10.20.30:FF:000020">
    <property type="entry name" value="Xanthine dehydrogenase iron-sulfur subunit"/>
    <property type="match status" value="1"/>
</dbReference>
<protein>
    <submittedName>
        <fullName evidence="7">Isoquinoline 1-oxidoreductase alpha subunit</fullName>
        <ecNumber evidence="7">1.3.99.16</ecNumber>
    </submittedName>
</protein>
<feature type="domain" description="2Fe-2S ferredoxin-type" evidence="6">
    <location>
        <begin position="1"/>
        <end position="76"/>
    </location>
</feature>
<dbReference type="SUPFAM" id="SSF54292">
    <property type="entry name" value="2Fe-2S ferredoxin-like"/>
    <property type="match status" value="1"/>
</dbReference>
<dbReference type="PROSITE" id="PS51085">
    <property type="entry name" value="2FE2S_FER_2"/>
    <property type="match status" value="1"/>
</dbReference>
<dbReference type="GeneID" id="83597011"/>
<dbReference type="GO" id="GO:0046872">
    <property type="term" value="F:metal ion binding"/>
    <property type="evidence" value="ECO:0007669"/>
    <property type="project" value="UniProtKB-KW"/>
</dbReference>
<dbReference type="EC" id="1.3.99.16" evidence="7"/>
<evidence type="ECO:0000256" key="1">
    <source>
        <dbReference type="ARBA" id="ARBA00022714"/>
    </source>
</evidence>
<keyword evidence="1" id="KW-0001">2Fe-2S</keyword>
<name>A0AA43S697_9BURK</name>
<proteinExistence type="predicted"/>
<organism evidence="7 8">
    <name type="scientific">Polynucleobacter sphagniphilus</name>
    <dbReference type="NCBI Taxonomy" id="1743169"/>
    <lineage>
        <taxon>Bacteria</taxon>
        <taxon>Pseudomonadati</taxon>
        <taxon>Pseudomonadota</taxon>
        <taxon>Betaproteobacteria</taxon>
        <taxon>Burkholderiales</taxon>
        <taxon>Burkholderiaceae</taxon>
        <taxon>Polynucleobacter</taxon>
    </lineage>
</organism>
<evidence type="ECO:0000256" key="4">
    <source>
        <dbReference type="ARBA" id="ARBA00023004"/>
    </source>
</evidence>
<dbReference type="InterPro" id="IPR036884">
    <property type="entry name" value="2Fe-2S-bd_dom_sf"/>
</dbReference>
<evidence type="ECO:0000256" key="2">
    <source>
        <dbReference type="ARBA" id="ARBA00022723"/>
    </source>
</evidence>
<keyword evidence="8" id="KW-1185">Reference proteome</keyword>
<dbReference type="Proteomes" id="UP001161160">
    <property type="component" value="Unassembled WGS sequence"/>
</dbReference>
<sequence>MTELNVNGKKYKVDVDPDTPLLWAIREQVGLTGTKYGCGVGQCGACTVLFEGVAMRSCSLPVSAAEGKKIETIESLEKNGQLSKIQKAWVDNQVPQCGYCQSGIVMATTALLRTNPKPTDAQIDEAITNICRCGTFQQVRQAIHAVTKA</sequence>
<dbReference type="InterPro" id="IPR051452">
    <property type="entry name" value="Diverse_Oxidoreductases"/>
</dbReference>
<dbReference type="CDD" id="cd00207">
    <property type="entry name" value="fer2"/>
    <property type="match status" value="1"/>
</dbReference>
<dbReference type="SUPFAM" id="SSF47741">
    <property type="entry name" value="CO dehydrogenase ISP C-domain like"/>
    <property type="match status" value="1"/>
</dbReference>
<dbReference type="PANTHER" id="PTHR44379">
    <property type="entry name" value="OXIDOREDUCTASE WITH IRON-SULFUR SUBUNIT"/>
    <property type="match status" value="1"/>
</dbReference>
<gene>
    <name evidence="7" type="ORF">M2127_001583</name>
</gene>
<accession>A0AA43S697</accession>
<dbReference type="PANTHER" id="PTHR44379:SF2">
    <property type="entry name" value="BLR6218 PROTEIN"/>
    <property type="match status" value="1"/>
</dbReference>
<keyword evidence="5" id="KW-0411">Iron-sulfur</keyword>
<dbReference type="Gene3D" id="3.10.20.30">
    <property type="match status" value="1"/>
</dbReference>
<evidence type="ECO:0000313" key="8">
    <source>
        <dbReference type="Proteomes" id="UP001161160"/>
    </source>
</evidence>
<keyword evidence="3 7" id="KW-0560">Oxidoreductase</keyword>
<dbReference type="Gene3D" id="1.10.150.120">
    <property type="entry name" value="[2Fe-2S]-binding domain"/>
    <property type="match status" value="1"/>
</dbReference>
<dbReference type="Pfam" id="PF01799">
    <property type="entry name" value="Fer2_2"/>
    <property type="match status" value="1"/>
</dbReference>
<comment type="caution">
    <text evidence="7">The sequence shown here is derived from an EMBL/GenBank/DDBJ whole genome shotgun (WGS) entry which is preliminary data.</text>
</comment>
<evidence type="ECO:0000259" key="6">
    <source>
        <dbReference type="PROSITE" id="PS51085"/>
    </source>
</evidence>
<dbReference type="InterPro" id="IPR002888">
    <property type="entry name" value="2Fe-2S-bd"/>
</dbReference>
<dbReference type="EMBL" id="JARXYA010000007">
    <property type="protein sequence ID" value="MDH6504267.1"/>
    <property type="molecule type" value="Genomic_DNA"/>
</dbReference>
<evidence type="ECO:0000313" key="7">
    <source>
        <dbReference type="EMBL" id="MDH6504267.1"/>
    </source>
</evidence>
<dbReference type="InterPro" id="IPR036010">
    <property type="entry name" value="2Fe-2S_ferredoxin-like_sf"/>
</dbReference>
<dbReference type="InterPro" id="IPR001041">
    <property type="entry name" value="2Fe-2S_ferredoxin-type"/>
</dbReference>
<dbReference type="GO" id="GO:0051537">
    <property type="term" value="F:2 iron, 2 sulfur cluster binding"/>
    <property type="evidence" value="ECO:0007669"/>
    <property type="project" value="UniProtKB-KW"/>
</dbReference>
<evidence type="ECO:0000256" key="5">
    <source>
        <dbReference type="ARBA" id="ARBA00023014"/>
    </source>
</evidence>
<dbReference type="PROSITE" id="PS00197">
    <property type="entry name" value="2FE2S_FER_1"/>
    <property type="match status" value="1"/>
</dbReference>